<dbReference type="InterPro" id="IPR011006">
    <property type="entry name" value="CheY-like_superfamily"/>
</dbReference>
<dbReference type="AlphaFoldDB" id="A0A6A6VRL1"/>
<feature type="domain" description="Phytochrome chromophore attachment site" evidence="9">
    <location>
        <begin position="203"/>
        <end position="362"/>
    </location>
</feature>
<keyword evidence="1 7" id="KW-0597">Phosphoprotein</keyword>
<feature type="region of interest" description="Disordered" evidence="8">
    <location>
        <begin position="1035"/>
        <end position="1055"/>
    </location>
</feature>
<dbReference type="InterPro" id="IPR001789">
    <property type="entry name" value="Sig_transdc_resp-reg_receiver"/>
</dbReference>
<feature type="modified residue" description="4-aspartylphosphate" evidence="7">
    <location>
        <position position="959"/>
    </location>
</feature>
<evidence type="ECO:0000259" key="9">
    <source>
        <dbReference type="PROSITE" id="PS50046"/>
    </source>
</evidence>
<dbReference type="InterPro" id="IPR013515">
    <property type="entry name" value="Phytochrome_cen-reg"/>
</dbReference>
<dbReference type="SUPFAM" id="SSF55781">
    <property type="entry name" value="GAF domain-like"/>
    <property type="match status" value="2"/>
</dbReference>
<dbReference type="GO" id="GO:0005524">
    <property type="term" value="F:ATP binding"/>
    <property type="evidence" value="ECO:0007669"/>
    <property type="project" value="UniProtKB-KW"/>
</dbReference>
<dbReference type="PANTHER" id="PTHR43065">
    <property type="entry name" value="SENSOR HISTIDINE KINASE"/>
    <property type="match status" value="1"/>
</dbReference>
<dbReference type="PANTHER" id="PTHR43065:SF10">
    <property type="entry name" value="PEROXIDE STRESS-ACTIVATED HISTIDINE KINASE MAK3"/>
    <property type="match status" value="1"/>
</dbReference>
<keyword evidence="13" id="KW-1185">Reference proteome</keyword>
<evidence type="ECO:0000256" key="8">
    <source>
        <dbReference type="SAM" id="MobiDB-lite"/>
    </source>
</evidence>
<dbReference type="PROSITE" id="PS50109">
    <property type="entry name" value="HIS_KIN"/>
    <property type="match status" value="1"/>
</dbReference>
<dbReference type="SUPFAM" id="SSF52172">
    <property type="entry name" value="CheY-like"/>
    <property type="match status" value="1"/>
</dbReference>
<dbReference type="InterPro" id="IPR003018">
    <property type="entry name" value="GAF"/>
</dbReference>
<reference evidence="12" key="1">
    <citation type="journal article" date="2020" name="Stud. Mycol.">
        <title>101 Dothideomycetes genomes: a test case for predicting lifestyles and emergence of pathogens.</title>
        <authorList>
            <person name="Haridas S."/>
            <person name="Albert R."/>
            <person name="Binder M."/>
            <person name="Bloem J."/>
            <person name="Labutti K."/>
            <person name="Salamov A."/>
            <person name="Andreopoulos B."/>
            <person name="Baker S."/>
            <person name="Barry K."/>
            <person name="Bills G."/>
            <person name="Bluhm B."/>
            <person name="Cannon C."/>
            <person name="Castanera R."/>
            <person name="Culley D."/>
            <person name="Daum C."/>
            <person name="Ezra D."/>
            <person name="Gonzalez J."/>
            <person name="Henrissat B."/>
            <person name="Kuo A."/>
            <person name="Liang C."/>
            <person name="Lipzen A."/>
            <person name="Lutzoni F."/>
            <person name="Magnuson J."/>
            <person name="Mondo S."/>
            <person name="Nolan M."/>
            <person name="Ohm R."/>
            <person name="Pangilinan J."/>
            <person name="Park H.-J."/>
            <person name="Ramirez L."/>
            <person name="Alfaro M."/>
            <person name="Sun H."/>
            <person name="Tritt A."/>
            <person name="Yoshinaga Y."/>
            <person name="Zwiers L.-H."/>
            <person name="Turgeon B."/>
            <person name="Goodwin S."/>
            <person name="Spatafora J."/>
            <person name="Crous P."/>
            <person name="Grigoriev I."/>
        </authorList>
    </citation>
    <scope>NUCLEOTIDE SEQUENCE</scope>
    <source>
        <strain evidence="12">CBS 119925</strain>
    </source>
</reference>
<keyword evidence="4" id="KW-0418">Kinase</keyword>
<proteinExistence type="predicted"/>
<dbReference type="OrthoDB" id="2015534at2759"/>
<keyword evidence="3" id="KW-0547">Nucleotide-binding</keyword>
<dbReference type="SUPFAM" id="SSF55785">
    <property type="entry name" value="PYP-like sensor domain (PAS domain)"/>
    <property type="match status" value="1"/>
</dbReference>
<dbReference type="GO" id="GO:0000155">
    <property type="term" value="F:phosphorelay sensor kinase activity"/>
    <property type="evidence" value="ECO:0007669"/>
    <property type="project" value="InterPro"/>
</dbReference>
<dbReference type="InterPro" id="IPR003594">
    <property type="entry name" value="HATPase_dom"/>
</dbReference>
<evidence type="ECO:0000256" key="2">
    <source>
        <dbReference type="ARBA" id="ARBA00022679"/>
    </source>
</evidence>
<dbReference type="CDD" id="cd00082">
    <property type="entry name" value="HisKA"/>
    <property type="match status" value="1"/>
</dbReference>
<organism evidence="12 13">
    <name type="scientific">Sporormia fimetaria CBS 119925</name>
    <dbReference type="NCBI Taxonomy" id="1340428"/>
    <lineage>
        <taxon>Eukaryota</taxon>
        <taxon>Fungi</taxon>
        <taxon>Dikarya</taxon>
        <taxon>Ascomycota</taxon>
        <taxon>Pezizomycotina</taxon>
        <taxon>Dothideomycetes</taxon>
        <taxon>Pleosporomycetidae</taxon>
        <taxon>Pleosporales</taxon>
        <taxon>Sporormiaceae</taxon>
        <taxon>Sporormia</taxon>
    </lineage>
</organism>
<dbReference type="Gene3D" id="3.30.450.270">
    <property type="match status" value="1"/>
</dbReference>
<evidence type="ECO:0000256" key="1">
    <source>
        <dbReference type="ARBA" id="ARBA00022553"/>
    </source>
</evidence>
<dbReference type="SUPFAM" id="SSF47384">
    <property type="entry name" value="Homodimeric domain of signal transducing histidine kinase"/>
    <property type="match status" value="1"/>
</dbReference>
<gene>
    <name evidence="12" type="ORF">M011DRAFT_414874</name>
</gene>
<dbReference type="InterPro" id="IPR035965">
    <property type="entry name" value="PAS-like_dom_sf"/>
</dbReference>
<feature type="domain" description="Histidine kinase" evidence="10">
    <location>
        <begin position="575"/>
        <end position="809"/>
    </location>
</feature>
<dbReference type="Pfam" id="PF02518">
    <property type="entry name" value="HATPase_c"/>
    <property type="match status" value="1"/>
</dbReference>
<dbReference type="SUPFAM" id="SSF55874">
    <property type="entry name" value="ATPase domain of HSP90 chaperone/DNA topoisomerase II/histidine kinase"/>
    <property type="match status" value="1"/>
</dbReference>
<dbReference type="InterPro" id="IPR003661">
    <property type="entry name" value="HisK_dim/P_dom"/>
</dbReference>
<dbReference type="Pfam" id="PF00360">
    <property type="entry name" value="PHY"/>
    <property type="match status" value="1"/>
</dbReference>
<keyword evidence="6" id="KW-0902">Two-component regulatory system</keyword>
<dbReference type="Proteomes" id="UP000799440">
    <property type="component" value="Unassembled WGS sequence"/>
</dbReference>
<evidence type="ECO:0000313" key="13">
    <source>
        <dbReference type="Proteomes" id="UP000799440"/>
    </source>
</evidence>
<dbReference type="InterPro" id="IPR043150">
    <property type="entry name" value="Phytochrome_PHY_sf"/>
</dbReference>
<evidence type="ECO:0000256" key="6">
    <source>
        <dbReference type="ARBA" id="ARBA00023012"/>
    </source>
</evidence>
<protein>
    <submittedName>
        <fullName evidence="12">Uncharacterized protein</fullName>
    </submittedName>
</protein>
<keyword evidence="2" id="KW-0808">Transferase</keyword>
<dbReference type="InterPro" id="IPR004358">
    <property type="entry name" value="Sig_transdc_His_kin-like_C"/>
</dbReference>
<evidence type="ECO:0000313" key="12">
    <source>
        <dbReference type="EMBL" id="KAF2751901.1"/>
    </source>
</evidence>
<dbReference type="Gene3D" id="3.30.450.40">
    <property type="match status" value="1"/>
</dbReference>
<dbReference type="SMART" id="SM00448">
    <property type="entry name" value="REC"/>
    <property type="match status" value="1"/>
</dbReference>
<dbReference type="InterPro" id="IPR036097">
    <property type="entry name" value="HisK_dim/P_sf"/>
</dbReference>
<dbReference type="Gene3D" id="1.10.287.130">
    <property type="match status" value="1"/>
</dbReference>
<sequence>MRCEAEPIHTPGAVQSYGMLVGLEILAGVTSVRFACRVVSENSAAFGGYHPRDILEVGSFEQILPLGQQILFRTKASVVRARFEKTHETTHEVFRIELLDRDNAGTLSLWCSMHFLGQPHNLLICEFEKVALFEEEPLSNQLDSSFAYDLSYQGSGVASEHTFNANASSPNQDMFARLRRGTDEANTVYAMSRMQEQLAAQSTVEDLLDTLVAMVWNLTQYHHTVAYCFDDNDDCAVISEVYDSIYQFDSFKGLRFPAGDIPCHARDLYTRMKVRILFDWNEKPSRLVTKHASRPLDMTYCYLRAMSPVHLMYMKNMGSRSSMSMSLMCKNRLWGVVTCLSYGPDGFGIPFPVLDLCQWIGLSASSCLEKVLLHERLTSRRIPEMVQPPQPSVFNAPLLLSASSAELLSMFKADFGFLVIQGEARTVGKPLSHVEAVTLLRYVHFRAFKRITSTRNISKDFPDLVYKAGFAHIAGFLCIPLSEGADDLVLLFRGFQEREVHWAGKPTAGGVKSLEPRTSFKKWTERVKGTCSPWTEEQLEAAVMTQLVYGSFIKVWREKEAILQETRLKRLLITNLSHEARTPLNAVLNYLEVALEQDVDLKMRNILNLCHSASKSVDFVIDELLDLTGAQSGPSSPLLREPFDLQKSIWQTFEQFREHAVRKDLTFRVIQEKEFPTIVVLGDNRRLQQAIANVLSNAFQYTDRGGVTVRMGTLIETDRECIVTITVKDTGKGMSKTEVEKLFQELEEVEETELASSNPPSHNTNGRFSMVGLGLAVVARFVKHAGGHMRVTSAPAIGTTFSLEIPFELADDLSGPTSQSFPADLFAGHSDAVPTPAVGTGYWPSSKLWRAEFDSGIGEILVARRPSLSSAMESTRLADLPELADLQEEGSDALNQQKNVDPISENLNVIVADDNNVNCAILKRRLEKKGHTIQLCRDGLQAVEAYQKGRRNFDFVLMDLNMPILDGLQATQMIRAIEQADCGTGSTAVRSPGSRPLVQTPFLHLSPEPSSRLSAGDAIHDRPRIQRTFTDSHIPAISLSTSSPSPVADYHQPSKESLTPRRISYRRALSWGSAPFSSAPLDPPRIPIFAISANLKQHSKQELQDAGFDGWLPKPVDFARLDILMKGGKNAELRQQEECTDEYCKPGCWFRTDSPGSASEV</sequence>
<dbReference type="InterPro" id="IPR016132">
    <property type="entry name" value="Phyto_chromo_attachment"/>
</dbReference>
<dbReference type="InterPro" id="IPR036890">
    <property type="entry name" value="HATPase_C_sf"/>
</dbReference>
<dbReference type="Pfam" id="PF01590">
    <property type="entry name" value="GAF"/>
    <property type="match status" value="1"/>
</dbReference>
<accession>A0A6A6VRL1</accession>
<dbReference type="PROSITE" id="PS50110">
    <property type="entry name" value="RESPONSE_REGULATORY"/>
    <property type="match status" value="1"/>
</dbReference>
<dbReference type="Gene3D" id="3.30.565.10">
    <property type="entry name" value="Histidine kinase-like ATPase, C-terminal domain"/>
    <property type="match status" value="1"/>
</dbReference>
<evidence type="ECO:0000256" key="5">
    <source>
        <dbReference type="ARBA" id="ARBA00022840"/>
    </source>
</evidence>
<dbReference type="EMBL" id="MU006561">
    <property type="protein sequence ID" value="KAF2751901.1"/>
    <property type="molecule type" value="Genomic_DNA"/>
</dbReference>
<dbReference type="InterPro" id="IPR029016">
    <property type="entry name" value="GAF-like_dom_sf"/>
</dbReference>
<dbReference type="Gene3D" id="3.40.50.2300">
    <property type="match status" value="1"/>
</dbReference>
<evidence type="ECO:0000256" key="3">
    <source>
        <dbReference type="ARBA" id="ARBA00022741"/>
    </source>
</evidence>
<feature type="domain" description="Response regulatory" evidence="11">
    <location>
        <begin position="908"/>
        <end position="1129"/>
    </location>
</feature>
<keyword evidence="5" id="KW-0067">ATP-binding</keyword>
<evidence type="ECO:0000259" key="10">
    <source>
        <dbReference type="PROSITE" id="PS50109"/>
    </source>
</evidence>
<evidence type="ECO:0000259" key="11">
    <source>
        <dbReference type="PROSITE" id="PS50110"/>
    </source>
</evidence>
<evidence type="ECO:0000256" key="4">
    <source>
        <dbReference type="ARBA" id="ARBA00022777"/>
    </source>
</evidence>
<dbReference type="GO" id="GO:0006355">
    <property type="term" value="P:regulation of DNA-templated transcription"/>
    <property type="evidence" value="ECO:0007669"/>
    <property type="project" value="InterPro"/>
</dbReference>
<dbReference type="SMART" id="SM00387">
    <property type="entry name" value="HATPase_c"/>
    <property type="match status" value="1"/>
</dbReference>
<dbReference type="Pfam" id="PF00512">
    <property type="entry name" value="HisKA"/>
    <property type="match status" value="1"/>
</dbReference>
<name>A0A6A6VRL1_9PLEO</name>
<dbReference type="CDD" id="cd17546">
    <property type="entry name" value="REC_hyHK_CKI1_RcsC-like"/>
    <property type="match status" value="1"/>
</dbReference>
<dbReference type="SMART" id="SM00388">
    <property type="entry name" value="HisKA"/>
    <property type="match status" value="1"/>
</dbReference>
<dbReference type="GO" id="GO:0009584">
    <property type="term" value="P:detection of visible light"/>
    <property type="evidence" value="ECO:0007669"/>
    <property type="project" value="InterPro"/>
</dbReference>
<dbReference type="PRINTS" id="PR00344">
    <property type="entry name" value="BCTRLSENSOR"/>
</dbReference>
<dbReference type="InterPro" id="IPR005467">
    <property type="entry name" value="His_kinase_dom"/>
</dbReference>
<dbReference type="PROSITE" id="PS50046">
    <property type="entry name" value="PHYTOCHROME_2"/>
    <property type="match status" value="1"/>
</dbReference>
<dbReference type="Gene3D" id="3.30.450.20">
    <property type="entry name" value="PAS domain"/>
    <property type="match status" value="1"/>
</dbReference>
<dbReference type="Pfam" id="PF00072">
    <property type="entry name" value="Response_reg"/>
    <property type="match status" value="1"/>
</dbReference>
<evidence type="ECO:0000256" key="7">
    <source>
        <dbReference type="PROSITE-ProRule" id="PRU00169"/>
    </source>
</evidence>